<proteinExistence type="predicted"/>
<sequence length="106" mass="10799">MAMECCKRLPSCVHPATTCTTYTYNVVVAAVKSANSGVVGVVGKVGLALLGGTAGGVAKDRGNNFLPDICGGDMLRVAEVVFVRKFSGLNRTLMGGIGYACNAALA</sequence>
<dbReference type="Proteomes" id="UP000324222">
    <property type="component" value="Unassembled WGS sequence"/>
</dbReference>
<keyword evidence="2" id="KW-1185">Reference proteome</keyword>
<protein>
    <submittedName>
        <fullName evidence="1">Uncharacterized protein</fullName>
    </submittedName>
</protein>
<accession>A0A5B7CKI9</accession>
<evidence type="ECO:0000313" key="2">
    <source>
        <dbReference type="Proteomes" id="UP000324222"/>
    </source>
</evidence>
<comment type="caution">
    <text evidence="1">The sequence shown here is derived from an EMBL/GenBank/DDBJ whole genome shotgun (WGS) entry which is preliminary data.</text>
</comment>
<gene>
    <name evidence="1" type="ORF">E2C01_002735</name>
</gene>
<name>A0A5B7CKI9_PORTR</name>
<organism evidence="1 2">
    <name type="scientific">Portunus trituberculatus</name>
    <name type="common">Swimming crab</name>
    <name type="synonym">Neptunus trituberculatus</name>
    <dbReference type="NCBI Taxonomy" id="210409"/>
    <lineage>
        <taxon>Eukaryota</taxon>
        <taxon>Metazoa</taxon>
        <taxon>Ecdysozoa</taxon>
        <taxon>Arthropoda</taxon>
        <taxon>Crustacea</taxon>
        <taxon>Multicrustacea</taxon>
        <taxon>Malacostraca</taxon>
        <taxon>Eumalacostraca</taxon>
        <taxon>Eucarida</taxon>
        <taxon>Decapoda</taxon>
        <taxon>Pleocyemata</taxon>
        <taxon>Brachyura</taxon>
        <taxon>Eubrachyura</taxon>
        <taxon>Portunoidea</taxon>
        <taxon>Portunidae</taxon>
        <taxon>Portuninae</taxon>
        <taxon>Portunus</taxon>
    </lineage>
</organism>
<evidence type="ECO:0000313" key="1">
    <source>
        <dbReference type="EMBL" id="MPC10107.1"/>
    </source>
</evidence>
<dbReference type="EMBL" id="VSRR010000101">
    <property type="protein sequence ID" value="MPC10107.1"/>
    <property type="molecule type" value="Genomic_DNA"/>
</dbReference>
<dbReference type="AlphaFoldDB" id="A0A5B7CKI9"/>
<reference evidence="1 2" key="1">
    <citation type="submission" date="2019-05" db="EMBL/GenBank/DDBJ databases">
        <title>Another draft genome of Portunus trituberculatus and its Hox gene families provides insights of decapod evolution.</title>
        <authorList>
            <person name="Jeong J.-H."/>
            <person name="Song I."/>
            <person name="Kim S."/>
            <person name="Choi T."/>
            <person name="Kim D."/>
            <person name="Ryu S."/>
            <person name="Kim W."/>
        </authorList>
    </citation>
    <scope>NUCLEOTIDE SEQUENCE [LARGE SCALE GENOMIC DNA]</scope>
    <source>
        <tissue evidence="1">Muscle</tissue>
    </source>
</reference>